<dbReference type="EMBL" id="RPDH01000002">
    <property type="protein sequence ID" value="RPE08828.1"/>
    <property type="molecule type" value="Genomic_DNA"/>
</dbReference>
<dbReference type="RefSeq" id="WP_123847824.1">
    <property type="nucleotide sequence ID" value="NZ_RPDH01000002.1"/>
</dbReference>
<evidence type="ECO:0000313" key="2">
    <source>
        <dbReference type="EMBL" id="RPE08828.1"/>
    </source>
</evidence>
<sequence>MKKTIWIITGMMAAMQAHAQDTTDLWRKARQNPNLGRQKYAELRLHSGSHLYTGQALSEFLQHGYTGVEVRVAWQSTGRETWQRAFNYPNYGIGFYTGNIGDATVLGNPSGVYGFFNAPFLRRKRHQLEAGLALGFTYDLNTYDSVKNPLNDAISSKIAVYFNLAVTGVWKMNELFDLTYGLDLTHFSNGRTHTPNLGLNMYGLHVGLRYHYNPLRRIAKQQIEPGFEPARRTTYDRSPVPRPDRYHQLSLYGAFGVVQHPGKPRISAFYGTASTALDYTYRYGHLGSIGAGVDGFYDASLGQLYRKYATVRATDKMQAGVHLGHNLHIQRLELVTHVGAYVLQRDGEKGKMYMRIGLRYNISRRAFAQVGLKTLKGATADWIEWGGGGVLYRSK</sequence>
<feature type="chain" id="PRO_5018047346" description="Acyloxyacyl hydrolase" evidence="1">
    <location>
        <begin position="20"/>
        <end position="395"/>
    </location>
</feature>
<evidence type="ECO:0000256" key="1">
    <source>
        <dbReference type="SAM" id="SignalP"/>
    </source>
</evidence>
<dbReference type="Pfam" id="PF09411">
    <property type="entry name" value="PagL"/>
    <property type="match status" value="1"/>
</dbReference>
<evidence type="ECO:0008006" key="4">
    <source>
        <dbReference type="Google" id="ProtNLM"/>
    </source>
</evidence>
<name>A0A3N4PMK7_9BACT</name>
<dbReference type="Gene3D" id="2.40.160.20">
    <property type="match status" value="1"/>
</dbReference>
<dbReference type="AlphaFoldDB" id="A0A3N4PMK7"/>
<reference evidence="2 3" key="1">
    <citation type="submission" date="2018-11" db="EMBL/GenBank/DDBJ databases">
        <title>Chitinophaga lutea sp.nov., isolate from arsenic contaminated soil.</title>
        <authorList>
            <person name="Zong Y."/>
        </authorList>
    </citation>
    <scope>NUCLEOTIDE SEQUENCE [LARGE SCALE GENOMIC DNA]</scope>
    <source>
        <strain evidence="2 3">ZY74</strain>
    </source>
</reference>
<comment type="caution">
    <text evidence="2">The sequence shown here is derived from an EMBL/GenBank/DDBJ whole genome shotgun (WGS) entry which is preliminary data.</text>
</comment>
<gene>
    <name evidence="2" type="ORF">EGT74_17525</name>
</gene>
<dbReference type="InterPro" id="IPR018550">
    <property type="entry name" value="Lipid-A_deacylase-rel"/>
</dbReference>
<accession>A0A3N4PMK7</accession>
<evidence type="ECO:0000313" key="3">
    <source>
        <dbReference type="Proteomes" id="UP000278351"/>
    </source>
</evidence>
<protein>
    <recommendedName>
        <fullName evidence="4">Acyloxyacyl hydrolase</fullName>
    </recommendedName>
</protein>
<organism evidence="2 3">
    <name type="scientific">Chitinophaga lutea</name>
    <dbReference type="NCBI Taxonomy" id="2488634"/>
    <lineage>
        <taxon>Bacteria</taxon>
        <taxon>Pseudomonadati</taxon>
        <taxon>Bacteroidota</taxon>
        <taxon>Chitinophagia</taxon>
        <taxon>Chitinophagales</taxon>
        <taxon>Chitinophagaceae</taxon>
        <taxon>Chitinophaga</taxon>
    </lineage>
</organism>
<dbReference type="Proteomes" id="UP000278351">
    <property type="component" value="Unassembled WGS sequence"/>
</dbReference>
<keyword evidence="3" id="KW-1185">Reference proteome</keyword>
<dbReference type="OrthoDB" id="627554at2"/>
<feature type="signal peptide" evidence="1">
    <location>
        <begin position="1"/>
        <end position="19"/>
    </location>
</feature>
<proteinExistence type="predicted"/>
<keyword evidence="1" id="KW-0732">Signal</keyword>